<gene>
    <name evidence="2" type="ORF">FJY86_04275</name>
</gene>
<dbReference type="Gene3D" id="2.60.300.12">
    <property type="entry name" value="HesB-like domain"/>
    <property type="match status" value="1"/>
</dbReference>
<dbReference type="InterPro" id="IPR016092">
    <property type="entry name" value="ATAP"/>
</dbReference>
<dbReference type="Pfam" id="PF01521">
    <property type="entry name" value="Fe-S_biosyn"/>
    <property type="match status" value="1"/>
</dbReference>
<organism evidence="2 3">
    <name type="scientific">Candidatus Iainarchaeum sp</name>
    <dbReference type="NCBI Taxonomy" id="3101447"/>
    <lineage>
        <taxon>Archaea</taxon>
        <taxon>Candidatus Iainarchaeota</taxon>
        <taxon>Candidatus Iainarchaeia</taxon>
        <taxon>Candidatus Iainarchaeales</taxon>
        <taxon>Candidatus Iainarchaeaceae</taxon>
        <taxon>Candidatus Iainarchaeum</taxon>
    </lineage>
</organism>
<dbReference type="GO" id="GO:0016226">
    <property type="term" value="P:iron-sulfur cluster assembly"/>
    <property type="evidence" value="ECO:0007669"/>
    <property type="project" value="InterPro"/>
</dbReference>
<proteinExistence type="predicted"/>
<dbReference type="AlphaFoldDB" id="A0A8T4CBL9"/>
<dbReference type="GO" id="GO:0051537">
    <property type="term" value="F:2 iron, 2 sulfur cluster binding"/>
    <property type="evidence" value="ECO:0007669"/>
    <property type="project" value="TreeGrafter"/>
</dbReference>
<dbReference type="EMBL" id="VGJJ01000040">
    <property type="protein sequence ID" value="MBM3282525.1"/>
    <property type="molecule type" value="Genomic_DNA"/>
</dbReference>
<dbReference type="PROSITE" id="PS01152">
    <property type="entry name" value="HESB"/>
    <property type="match status" value="1"/>
</dbReference>
<dbReference type="InterPro" id="IPR017870">
    <property type="entry name" value="FeS_cluster_insertion_CS"/>
</dbReference>
<dbReference type="NCBIfam" id="TIGR00049">
    <property type="entry name" value="iron-sulfur cluster assembly accessory protein"/>
    <property type="match status" value="1"/>
</dbReference>
<evidence type="ECO:0000313" key="2">
    <source>
        <dbReference type="EMBL" id="MBM3282525.1"/>
    </source>
</evidence>
<dbReference type="InterPro" id="IPR035903">
    <property type="entry name" value="HesB-like_dom_sf"/>
</dbReference>
<dbReference type="SUPFAM" id="SSF89360">
    <property type="entry name" value="HesB-like domain"/>
    <property type="match status" value="1"/>
</dbReference>
<name>A0A8T4CBL9_9ARCH</name>
<evidence type="ECO:0000259" key="1">
    <source>
        <dbReference type="Pfam" id="PF01521"/>
    </source>
</evidence>
<accession>A0A8T4CBL9</accession>
<dbReference type="Proteomes" id="UP000774699">
    <property type="component" value="Unassembled WGS sequence"/>
</dbReference>
<dbReference type="PANTHER" id="PTHR43011">
    <property type="entry name" value="IRON-SULFUR CLUSTER ASSEMBLY 2 HOMOLOG, MITOCHONDRIAL"/>
    <property type="match status" value="1"/>
</dbReference>
<dbReference type="GO" id="GO:0005506">
    <property type="term" value="F:iron ion binding"/>
    <property type="evidence" value="ECO:0007669"/>
    <property type="project" value="TreeGrafter"/>
</dbReference>
<dbReference type="GO" id="GO:0051539">
    <property type="term" value="F:4 iron, 4 sulfur cluster binding"/>
    <property type="evidence" value="ECO:0007669"/>
    <property type="project" value="TreeGrafter"/>
</dbReference>
<dbReference type="InterPro" id="IPR000361">
    <property type="entry name" value="ATAP_core_dom"/>
</dbReference>
<protein>
    <submittedName>
        <fullName evidence="2">Iron-sulfur cluster assembly accessory protein</fullName>
    </submittedName>
</protein>
<reference evidence="2" key="1">
    <citation type="submission" date="2019-03" db="EMBL/GenBank/DDBJ databases">
        <title>Lake Tanganyika Metagenome-Assembled Genomes (MAGs).</title>
        <authorList>
            <person name="Tran P."/>
        </authorList>
    </citation>
    <scope>NUCLEOTIDE SEQUENCE</scope>
    <source>
        <strain evidence="2">M_DeepCast_50m_m2_156</strain>
    </source>
</reference>
<feature type="domain" description="Core" evidence="1">
    <location>
        <begin position="11"/>
        <end position="112"/>
    </location>
</feature>
<sequence>MTHTHVSKHAVELTPKAAEKLKDFMKSENKQGYGLRVQVLPGGCSGYSYSLTFENKPHESDVKLEFFGVFVYVDKMSEPMLNGSTIDYVESLQGAGFTVNNPNVHSSCGCGKSFS</sequence>
<evidence type="ECO:0000313" key="3">
    <source>
        <dbReference type="Proteomes" id="UP000774699"/>
    </source>
</evidence>
<comment type="caution">
    <text evidence="2">The sequence shown here is derived from an EMBL/GenBank/DDBJ whole genome shotgun (WGS) entry which is preliminary data.</text>
</comment>
<dbReference type="PANTHER" id="PTHR43011:SF1">
    <property type="entry name" value="IRON-SULFUR CLUSTER ASSEMBLY 2 HOMOLOG, MITOCHONDRIAL"/>
    <property type="match status" value="1"/>
</dbReference>